<dbReference type="PANTHER" id="PTHR24567">
    <property type="entry name" value="CRP FAMILY TRANSCRIPTIONAL REGULATORY PROTEIN"/>
    <property type="match status" value="1"/>
</dbReference>
<dbReference type="Gene3D" id="1.10.10.10">
    <property type="entry name" value="Winged helix-like DNA-binding domain superfamily/Winged helix DNA-binding domain"/>
    <property type="match status" value="1"/>
</dbReference>
<dbReference type="FunFam" id="1.10.10.10:FF:000019">
    <property type="entry name" value="Crp/Fnr family transcriptional regulator"/>
    <property type="match status" value="1"/>
</dbReference>
<dbReference type="SUPFAM" id="SSF46785">
    <property type="entry name" value="Winged helix' DNA-binding domain"/>
    <property type="match status" value="1"/>
</dbReference>
<dbReference type="GO" id="GO:0005829">
    <property type="term" value="C:cytosol"/>
    <property type="evidence" value="ECO:0007669"/>
    <property type="project" value="TreeGrafter"/>
</dbReference>
<keyword evidence="6" id="KW-0114">cAMP</keyword>
<evidence type="ECO:0000256" key="8">
    <source>
        <dbReference type="ARBA" id="ARBA00023163"/>
    </source>
</evidence>
<dbReference type="Pfam" id="PF13545">
    <property type="entry name" value="HTH_Crp_2"/>
    <property type="match status" value="1"/>
</dbReference>
<evidence type="ECO:0000313" key="14">
    <source>
        <dbReference type="EMBL" id="SFC60314.1"/>
    </source>
</evidence>
<feature type="domain" description="HTH crp-type" evidence="13">
    <location>
        <begin position="144"/>
        <end position="217"/>
    </location>
</feature>
<dbReference type="PROSITE" id="PS51063">
    <property type="entry name" value="HTH_CRP_2"/>
    <property type="match status" value="1"/>
</dbReference>
<keyword evidence="3" id="KW-0547">Nucleotide-binding</keyword>
<evidence type="ECO:0000256" key="3">
    <source>
        <dbReference type="ARBA" id="ARBA00022741"/>
    </source>
</evidence>
<evidence type="ECO:0000256" key="9">
    <source>
        <dbReference type="ARBA" id="ARBA00029868"/>
    </source>
</evidence>
<keyword evidence="8" id="KW-0804">Transcription</keyword>
<dbReference type="Proteomes" id="UP000199207">
    <property type="component" value="Unassembled WGS sequence"/>
</dbReference>
<evidence type="ECO:0000256" key="10">
    <source>
        <dbReference type="ARBA" id="ARBA00033082"/>
    </source>
</evidence>
<proteinExistence type="predicted"/>
<dbReference type="STRING" id="910347.SAMN05421773_104240"/>
<organism evidence="14 15">
    <name type="scientific">Streptomyces aidingensis</name>
    <dbReference type="NCBI Taxonomy" id="910347"/>
    <lineage>
        <taxon>Bacteria</taxon>
        <taxon>Bacillati</taxon>
        <taxon>Actinomycetota</taxon>
        <taxon>Actinomycetes</taxon>
        <taxon>Kitasatosporales</taxon>
        <taxon>Streptomycetaceae</taxon>
        <taxon>Streptomyces</taxon>
    </lineage>
</organism>
<keyword evidence="1" id="KW-0678">Repressor</keyword>
<dbReference type="AlphaFoldDB" id="A0A1I1KH71"/>
<dbReference type="RefSeq" id="WP_093838505.1">
    <property type="nucleotide sequence ID" value="NZ_FOLM01000004.1"/>
</dbReference>
<gene>
    <name evidence="14" type="ORF">SAMN05421773_104240</name>
</gene>
<evidence type="ECO:0000256" key="6">
    <source>
        <dbReference type="ARBA" id="ARBA00023149"/>
    </source>
</evidence>
<dbReference type="InterPro" id="IPR012318">
    <property type="entry name" value="HTH_CRP"/>
</dbReference>
<dbReference type="InterPro" id="IPR036388">
    <property type="entry name" value="WH-like_DNA-bd_sf"/>
</dbReference>
<dbReference type="InterPro" id="IPR014710">
    <property type="entry name" value="RmlC-like_jellyroll"/>
</dbReference>
<evidence type="ECO:0000256" key="7">
    <source>
        <dbReference type="ARBA" id="ARBA00023159"/>
    </source>
</evidence>
<keyword evidence="2" id="KW-0116">cAMP-binding</keyword>
<dbReference type="EMBL" id="FOLM01000004">
    <property type="protein sequence ID" value="SFC60314.1"/>
    <property type="molecule type" value="Genomic_DNA"/>
</dbReference>
<dbReference type="InterPro" id="IPR036390">
    <property type="entry name" value="WH_DNA-bd_sf"/>
</dbReference>
<evidence type="ECO:0000256" key="2">
    <source>
        <dbReference type="ARBA" id="ARBA00022566"/>
    </source>
</evidence>
<evidence type="ECO:0000259" key="13">
    <source>
        <dbReference type="PROSITE" id="PS51063"/>
    </source>
</evidence>
<dbReference type="GO" id="GO:0003700">
    <property type="term" value="F:DNA-binding transcription factor activity"/>
    <property type="evidence" value="ECO:0007669"/>
    <property type="project" value="UniProtKB-ARBA"/>
</dbReference>
<dbReference type="GO" id="GO:0030552">
    <property type="term" value="F:cAMP binding"/>
    <property type="evidence" value="ECO:0007669"/>
    <property type="project" value="UniProtKB-KW"/>
</dbReference>
<dbReference type="SUPFAM" id="SSF51206">
    <property type="entry name" value="cAMP-binding domain-like"/>
    <property type="match status" value="1"/>
</dbReference>
<keyword evidence="7" id="KW-0010">Activator</keyword>
<keyword evidence="5" id="KW-0238">DNA-binding</keyword>
<keyword evidence="15" id="KW-1185">Reference proteome</keyword>
<dbReference type="GO" id="GO:0045893">
    <property type="term" value="P:positive regulation of DNA-templated transcription"/>
    <property type="evidence" value="ECO:0007669"/>
    <property type="project" value="UniProtKB-ARBA"/>
</dbReference>
<dbReference type="FunFam" id="2.60.120.10:FF:000003">
    <property type="entry name" value="Crp/Fnr family transcriptional regulator"/>
    <property type="match status" value="1"/>
</dbReference>
<dbReference type="InterPro" id="IPR000595">
    <property type="entry name" value="cNMP-bd_dom"/>
</dbReference>
<dbReference type="PROSITE" id="PS00889">
    <property type="entry name" value="CNMP_BINDING_2"/>
    <property type="match status" value="1"/>
</dbReference>
<dbReference type="InterPro" id="IPR018490">
    <property type="entry name" value="cNMP-bd_dom_sf"/>
</dbReference>
<dbReference type="PROSITE" id="PS50042">
    <property type="entry name" value="CNMP_BINDING_3"/>
    <property type="match status" value="1"/>
</dbReference>
<dbReference type="CDD" id="cd00038">
    <property type="entry name" value="CAP_ED"/>
    <property type="match status" value="1"/>
</dbReference>
<accession>A0A1I1KH71</accession>
<name>A0A1I1KH71_9ACTN</name>
<feature type="domain" description="Cyclic nucleotide-binding" evidence="12">
    <location>
        <begin position="10"/>
        <end position="130"/>
    </location>
</feature>
<dbReference type="SMART" id="SM00100">
    <property type="entry name" value="cNMP"/>
    <property type="match status" value="1"/>
</dbReference>
<evidence type="ECO:0000259" key="12">
    <source>
        <dbReference type="PROSITE" id="PS50042"/>
    </source>
</evidence>
<dbReference type="PRINTS" id="PR00103">
    <property type="entry name" value="CAMPKINASE"/>
</dbReference>
<evidence type="ECO:0000313" key="15">
    <source>
        <dbReference type="Proteomes" id="UP000199207"/>
    </source>
</evidence>
<reference evidence="14 15" key="1">
    <citation type="submission" date="2016-10" db="EMBL/GenBank/DDBJ databases">
        <authorList>
            <person name="de Groot N.N."/>
        </authorList>
    </citation>
    <scope>NUCLEOTIDE SEQUENCE [LARGE SCALE GENOMIC DNA]</scope>
    <source>
        <strain evidence="14 15">CGMCC 4.5739</strain>
    </source>
</reference>
<dbReference type="PANTHER" id="PTHR24567:SF74">
    <property type="entry name" value="HTH-TYPE TRANSCRIPTIONAL REGULATOR ARCR"/>
    <property type="match status" value="1"/>
</dbReference>
<evidence type="ECO:0000256" key="1">
    <source>
        <dbReference type="ARBA" id="ARBA00022491"/>
    </source>
</evidence>
<keyword evidence="4" id="KW-0805">Transcription regulation</keyword>
<dbReference type="InterPro" id="IPR018488">
    <property type="entry name" value="cNMP-bd_CS"/>
</dbReference>
<dbReference type="Pfam" id="PF00027">
    <property type="entry name" value="cNMP_binding"/>
    <property type="match status" value="1"/>
</dbReference>
<dbReference type="OrthoDB" id="892842at2"/>
<evidence type="ECO:0000256" key="11">
    <source>
        <dbReference type="ARBA" id="ARBA00068047"/>
    </source>
</evidence>
<dbReference type="GO" id="GO:0045892">
    <property type="term" value="P:negative regulation of DNA-templated transcription"/>
    <property type="evidence" value="ECO:0007669"/>
    <property type="project" value="UniProtKB-ARBA"/>
</dbReference>
<sequence>MDDVLRRAPLFAALDDEQAAELRASMTEHTLTRGEALFHEGDPGDRLYVVTEGKVKLHRASADGRENMLAVLGPGELLGELSLFDPGPRTATATALTECRLLGLGHGDLQPWLNVRPEVAGALLRAMARRLRRTNDSMSDLVFSDVPGRVAKALLDLSRRFGVQSEEGIHVVHDLTQEELAQLVGASRETVNKALADFSARGWLRLEARAVILLDIERLARRSR</sequence>
<dbReference type="Gene3D" id="2.60.120.10">
    <property type="entry name" value="Jelly Rolls"/>
    <property type="match status" value="1"/>
</dbReference>
<evidence type="ECO:0000256" key="5">
    <source>
        <dbReference type="ARBA" id="ARBA00023125"/>
    </source>
</evidence>
<dbReference type="SMART" id="SM00419">
    <property type="entry name" value="HTH_CRP"/>
    <property type="match status" value="1"/>
</dbReference>
<protein>
    <recommendedName>
        <fullName evidence="11">CRP-like cAMP-activated global transcriptional regulator</fullName>
    </recommendedName>
    <alternativeName>
        <fullName evidence="10">cAMP receptor protein</fullName>
    </alternativeName>
    <alternativeName>
        <fullName evidence="9">cAMP regulatory protein</fullName>
    </alternativeName>
</protein>
<dbReference type="GO" id="GO:0003677">
    <property type="term" value="F:DNA binding"/>
    <property type="evidence" value="ECO:0007669"/>
    <property type="project" value="UniProtKB-KW"/>
</dbReference>
<dbReference type="InterPro" id="IPR050397">
    <property type="entry name" value="Env_Response_Regulators"/>
</dbReference>
<evidence type="ECO:0000256" key="4">
    <source>
        <dbReference type="ARBA" id="ARBA00023015"/>
    </source>
</evidence>